<comment type="function">
    <text evidence="4">Catalyzes the reversible isomerization of glucose-6-phosphate to fructose-6-phosphate.</text>
</comment>
<keyword evidence="2 4" id="KW-0324">Glycolysis</keyword>
<dbReference type="InterPro" id="IPR046348">
    <property type="entry name" value="SIS_dom_sf"/>
</dbReference>
<comment type="pathway">
    <text evidence="4 5">Carbohydrate degradation; glycolysis; D-glyceraldehyde 3-phosphate and glycerone phosphate from D-glucose: step 2/4.</text>
</comment>
<dbReference type="CDD" id="cd05016">
    <property type="entry name" value="SIS_PGI_2"/>
    <property type="match status" value="1"/>
</dbReference>
<dbReference type="EC" id="5.3.1.9" evidence="4"/>
<protein>
    <recommendedName>
        <fullName evidence="4">Glucose-6-phosphate isomerase</fullName>
        <shortName evidence="4">GPI</shortName>
        <ecNumber evidence="4">5.3.1.9</ecNumber>
    </recommendedName>
    <alternativeName>
        <fullName evidence="4">Phosphoglucose isomerase</fullName>
        <shortName evidence="4">PGI</shortName>
    </alternativeName>
    <alternativeName>
        <fullName evidence="4">Phosphohexose isomerase</fullName>
        <shortName evidence="4">PHI</shortName>
    </alternativeName>
</protein>
<evidence type="ECO:0000256" key="5">
    <source>
        <dbReference type="RuleBase" id="RU000612"/>
    </source>
</evidence>
<comment type="similarity">
    <text evidence="4 5">Belongs to the GPI family.</text>
</comment>
<dbReference type="PANTHER" id="PTHR11469">
    <property type="entry name" value="GLUCOSE-6-PHOSPHATE ISOMERASE"/>
    <property type="match status" value="1"/>
</dbReference>
<dbReference type="GO" id="GO:0006096">
    <property type="term" value="P:glycolytic process"/>
    <property type="evidence" value="ECO:0007669"/>
    <property type="project" value="UniProtKB-UniRule"/>
</dbReference>
<sequence>MKIDFTNIFSENIGEHGVNRNEIFKKVELIKSVKKRIIDKINDDFYPLTLPDEMLKEVYEINNYASYIREKFDNLVVIGMGGSILGNELLHYSVNGIYSNFVKPKKVYFIDNIDPETNLTLIQTLDLKKTFFNIITKSGSTSETLLNLLLLVDILKKEGLNPKEHFLFTTDPEKGLLRKLSNELEIKTYPIHPKVGGRYSVLSHVGLFSAVFEEINIEKLLLGAKERKEKFLNKEPIENSEMLFALTQYKFFKEKDVNINVIFSYSDGLEYLGKFYEQLLAESIGKKFSRDGKEIYAGITPVVARGPYHQHSTLQLFMEGPYDKLIIFVVPKKFRKDALIYNSLGYLELDFLTGKHYSELLLNEYIATKMALTQNGRPNVSIEIEKIDEENLGRLIYFMELEVLALGELLNINPIDQPSVEIGKRFTHALMGDKNYSEYLKTLEKLENVDKLILD</sequence>
<dbReference type="Pfam" id="PF00342">
    <property type="entry name" value="PGI"/>
    <property type="match status" value="1"/>
</dbReference>
<dbReference type="HAMAP" id="MF_00473">
    <property type="entry name" value="G6P_isomerase"/>
    <property type="match status" value="1"/>
</dbReference>
<evidence type="ECO:0000313" key="7">
    <source>
        <dbReference type="Proteomes" id="UP000236910"/>
    </source>
</evidence>
<keyword evidence="3 4" id="KW-0413">Isomerase</keyword>
<keyword evidence="1 4" id="KW-0312">Gluconeogenesis</keyword>
<keyword evidence="4" id="KW-0963">Cytoplasm</keyword>
<comment type="pathway">
    <text evidence="4">Carbohydrate biosynthesis; gluconeogenesis.</text>
</comment>
<dbReference type="PROSITE" id="PS51463">
    <property type="entry name" value="P_GLUCOSE_ISOMERASE_3"/>
    <property type="match status" value="1"/>
</dbReference>
<dbReference type="GO" id="GO:0048029">
    <property type="term" value="F:monosaccharide binding"/>
    <property type="evidence" value="ECO:0007669"/>
    <property type="project" value="TreeGrafter"/>
</dbReference>
<name>A0A2J6X655_9BACT</name>
<reference evidence="6 7" key="1">
    <citation type="submission" date="2018-01" db="EMBL/GenBank/DDBJ databases">
        <title>Metagenomic assembled genomes from two thermal pools in the Uzon Caldera, Kamchatka, Russia.</title>
        <authorList>
            <person name="Wilkins L."/>
            <person name="Ettinger C."/>
        </authorList>
    </citation>
    <scope>NUCLEOTIDE SEQUENCE [LARGE SCALE GENOMIC DNA]</scope>
    <source>
        <strain evidence="6">ARK-10</strain>
    </source>
</reference>
<evidence type="ECO:0000313" key="6">
    <source>
        <dbReference type="EMBL" id="PMP82176.1"/>
    </source>
</evidence>
<feature type="active site" description="Proton donor" evidence="4">
    <location>
        <position position="282"/>
    </location>
</feature>
<proteinExistence type="inferred from homology"/>
<dbReference type="Proteomes" id="UP000236910">
    <property type="component" value="Unassembled WGS sequence"/>
</dbReference>
<evidence type="ECO:0000256" key="4">
    <source>
        <dbReference type="HAMAP-Rule" id="MF_00473"/>
    </source>
</evidence>
<organism evidence="6 7">
    <name type="scientific">Caldisericum exile</name>
    <dbReference type="NCBI Taxonomy" id="693075"/>
    <lineage>
        <taxon>Bacteria</taxon>
        <taxon>Pseudomonadati</taxon>
        <taxon>Caldisericota/Cryosericota group</taxon>
        <taxon>Caldisericota</taxon>
        <taxon>Caldisericia</taxon>
        <taxon>Caldisericales</taxon>
        <taxon>Caldisericaceae</taxon>
        <taxon>Caldisericum</taxon>
    </lineage>
</organism>
<dbReference type="GO" id="GO:0006094">
    <property type="term" value="P:gluconeogenesis"/>
    <property type="evidence" value="ECO:0007669"/>
    <property type="project" value="UniProtKB-UniRule"/>
</dbReference>
<dbReference type="InterPro" id="IPR001672">
    <property type="entry name" value="G6P_Isomerase"/>
</dbReference>
<dbReference type="GO" id="GO:0097367">
    <property type="term" value="F:carbohydrate derivative binding"/>
    <property type="evidence" value="ECO:0007669"/>
    <property type="project" value="InterPro"/>
</dbReference>
<dbReference type="InterPro" id="IPR035476">
    <property type="entry name" value="SIS_PGI_1"/>
</dbReference>
<evidence type="ECO:0000256" key="2">
    <source>
        <dbReference type="ARBA" id="ARBA00023152"/>
    </source>
</evidence>
<accession>A0A2J6X655</accession>
<comment type="caution">
    <text evidence="6">The sequence shown here is derived from an EMBL/GenBank/DDBJ whole genome shotgun (WGS) entry which is preliminary data.</text>
</comment>
<dbReference type="GO" id="GO:0005829">
    <property type="term" value="C:cytosol"/>
    <property type="evidence" value="ECO:0007669"/>
    <property type="project" value="TreeGrafter"/>
</dbReference>
<dbReference type="UniPathway" id="UPA00138"/>
<gene>
    <name evidence="4" type="primary">pgi</name>
    <name evidence="6" type="ORF">C0175_04065</name>
</gene>
<dbReference type="PANTHER" id="PTHR11469:SF1">
    <property type="entry name" value="GLUCOSE-6-PHOSPHATE ISOMERASE"/>
    <property type="match status" value="1"/>
</dbReference>
<dbReference type="CDD" id="cd05015">
    <property type="entry name" value="SIS_PGI_1"/>
    <property type="match status" value="1"/>
</dbReference>
<dbReference type="Gene3D" id="3.40.50.10490">
    <property type="entry name" value="Glucose-6-phosphate isomerase like protein, domain 1"/>
    <property type="match status" value="2"/>
</dbReference>
<comment type="subcellular location">
    <subcellularLocation>
        <location evidence="4">Cytoplasm</location>
    </subcellularLocation>
</comment>
<dbReference type="InterPro" id="IPR035482">
    <property type="entry name" value="SIS_PGI_2"/>
</dbReference>
<dbReference type="SUPFAM" id="SSF53697">
    <property type="entry name" value="SIS domain"/>
    <property type="match status" value="1"/>
</dbReference>
<dbReference type="AlphaFoldDB" id="A0A2J6X655"/>
<evidence type="ECO:0000256" key="3">
    <source>
        <dbReference type="ARBA" id="ARBA00023235"/>
    </source>
</evidence>
<dbReference type="UniPathway" id="UPA00109">
    <property type="reaction ID" value="UER00181"/>
</dbReference>
<feature type="active site" evidence="4">
    <location>
        <position position="424"/>
    </location>
</feature>
<dbReference type="GO" id="GO:0004347">
    <property type="term" value="F:glucose-6-phosphate isomerase activity"/>
    <property type="evidence" value="ECO:0007669"/>
    <property type="project" value="UniProtKB-UniRule"/>
</dbReference>
<dbReference type="GO" id="GO:0051156">
    <property type="term" value="P:glucose 6-phosphate metabolic process"/>
    <property type="evidence" value="ECO:0007669"/>
    <property type="project" value="TreeGrafter"/>
</dbReference>
<feature type="active site" evidence="4">
    <location>
        <position position="311"/>
    </location>
</feature>
<dbReference type="EMBL" id="PNIX01000240">
    <property type="protein sequence ID" value="PMP82176.1"/>
    <property type="molecule type" value="Genomic_DNA"/>
</dbReference>
<evidence type="ECO:0000256" key="1">
    <source>
        <dbReference type="ARBA" id="ARBA00022432"/>
    </source>
</evidence>
<comment type="catalytic activity">
    <reaction evidence="4 5">
        <text>alpha-D-glucose 6-phosphate = beta-D-fructose 6-phosphate</text>
        <dbReference type="Rhea" id="RHEA:11816"/>
        <dbReference type="ChEBI" id="CHEBI:57634"/>
        <dbReference type="ChEBI" id="CHEBI:58225"/>
        <dbReference type="EC" id="5.3.1.9"/>
    </reaction>
</comment>
<dbReference type="PRINTS" id="PR00662">
    <property type="entry name" value="G6PISOMERASE"/>
</dbReference>